<name>A0ACC5WS97_PANGG</name>
<keyword evidence="2" id="KW-1185">Reference proteome</keyword>
<evidence type="ECO:0000313" key="1">
    <source>
        <dbReference type="EMBL" id="MCI4381762.1"/>
    </source>
</evidence>
<sequence length="1269" mass="139299">MNGMSRRKQAKPQCVHMDPPLHSDNADFHINNSSSQACDVHVCENCCAEFLSISDLHEHQMSCSKYPLVLIVSENGSSTSPSSSFAFNSPTHSTEDQTTNSISTEDTEGLYDKILEENRKSSPVSDTNSDNASHFQSDNENNIENQSTCIATLTSEYSTVLPQPDSLPELSKLSSTSSNVVIENLESTKVAVAQFSQDVCLNAVVNNSSPTNSNMTIMSLIEQLVAVQQQQMQQLKLIEQIRQHVLLLSAHNTNTSAPSSTCQGASEISQTGPLITLSSHLSQQLAAAAGLAQSLVSQSASISKIRQLKRAVLSNNHDSTALLSVRDITQMADTERSKLGMHPSEKQSDHDNTFSRQQSGTSHSPSPVSADSTANLTNNLSLPHSPTGNYIFENLLPRFGAIVEDLNALTALAQQRKGKLPNMTSFGHKRPFDEGLFKHKCRFCAKVFGSDSALRIHLRSHTGERPYKCNICGNRFSTRGNLKVHFQRHKEKYPNVQMNPYPVPEHLDNVPTSTGIPYGMSILPDKPASKWLDSKPSVTSLPGLLLTSSLPSLPSIIKREAQVVSVGRPSSPGASGLNGFEKFESGNNNKEESSNDNFPTLNGKYKELKYLSTRTYLNSSGNGSEDHATNDNASNHSNSSIPLLHEDIEPKFPFGGLPDCMDTSETTKLQQLVENIDKKSTDPNECMICHRVLSCQSALKMHYRTHTGERPFKCKICGRAFTTKGNLKTHYSIHCAMPPLKVQHSCPICQEKYTNAMVLQQHIRMHMVRQITSVTLPESYQESVEPDTCSVEEKNLDENLSDENMEITESFSDSKDAASSQDSLCSFPTSSHAIKTSVAERIIQEKDLLNGKVENVSIEGDYSSLKSYLGNNDHASQRSRSPACPEIAYSWDSFPEKMDNYRSLTFETHQKTSNAEQTSTGFLQPNLTFNSTPTDILKGGMTVKFPSGEQGTSKNNACDVCSKTFACQSALDIHYRSHTKERPFICTACNKGFSTKGNLKQHMLTHQLQDLPLQLSEQASENLVSPPNQPLVSMGHLVCSKIKTEVKSILNKDGKDAVLGMLTSSAPSLTVLSAPLAPSRKTFKQHFCRTCGKTFSSSSALQIHERTHTGEKPFACTVCGRAFTTKGNLKVHMGTHMWNGSPARRGRKLSVEGPFTVLKSNPVKIPDTLQKETVKNSESIGFWNQYVAAPLTTGLALKTNEISVIQNGSIPQVSLSDGRGGNSPIGGLTASLEKTHNIEIKRDSPWIERLGENGTCFHITPFIEESKTD</sequence>
<protein>
    <submittedName>
        <fullName evidence="1">Uncharacterized protein</fullName>
    </submittedName>
</protein>
<comment type="caution">
    <text evidence="1">The sequence shown here is derived from an EMBL/GenBank/DDBJ whole genome shotgun (WGS) entry which is preliminary data.</text>
</comment>
<accession>A0ACC5WS97</accession>
<dbReference type="Proteomes" id="UP000829447">
    <property type="component" value="Linkage Group LG9"/>
</dbReference>
<gene>
    <name evidence="1" type="ORF">PGIGA_G00255760</name>
</gene>
<organism evidence="1 2">
    <name type="scientific">Pangasianodon gigas</name>
    <name type="common">Mekong giant catfish</name>
    <name type="synonym">Pangasius gigas</name>
    <dbReference type="NCBI Taxonomy" id="30993"/>
    <lineage>
        <taxon>Eukaryota</taxon>
        <taxon>Metazoa</taxon>
        <taxon>Chordata</taxon>
        <taxon>Craniata</taxon>
        <taxon>Vertebrata</taxon>
        <taxon>Euteleostomi</taxon>
        <taxon>Actinopterygii</taxon>
        <taxon>Neopterygii</taxon>
        <taxon>Teleostei</taxon>
        <taxon>Ostariophysi</taxon>
        <taxon>Siluriformes</taxon>
        <taxon>Pangasiidae</taxon>
        <taxon>Pangasianodon</taxon>
    </lineage>
</organism>
<evidence type="ECO:0000313" key="2">
    <source>
        <dbReference type="Proteomes" id="UP000829447"/>
    </source>
</evidence>
<dbReference type="EMBL" id="CM040462">
    <property type="protein sequence ID" value="MCI4381762.1"/>
    <property type="molecule type" value="Genomic_DNA"/>
</dbReference>
<reference evidence="1 2" key="1">
    <citation type="journal article" date="2022" name="bioRxiv">
        <title>An ancient truncated duplication of the anti-Mullerian hormone receptor type 2 gene is a potential conserved master sex determinant in the Pangasiidae catfish family.</title>
        <authorList>
            <person name="Wen M."/>
            <person name="Pan Q."/>
            <person name="Jouanno E."/>
            <person name="Montfort J."/>
            <person name="Zahm M."/>
            <person name="Cabau C."/>
            <person name="Klopp C."/>
            <person name="Iampietro C."/>
            <person name="Roques C."/>
            <person name="Bouchez O."/>
            <person name="Castinel A."/>
            <person name="Donnadieu C."/>
            <person name="Parrinello H."/>
            <person name="Poncet C."/>
            <person name="Belmonte E."/>
            <person name="Gautier V."/>
            <person name="Avarre J.-C."/>
            <person name="Dugue R."/>
            <person name="Gustiano R."/>
            <person name="Ha T.T.T."/>
            <person name="Campet M."/>
            <person name="Sriphairoj K."/>
            <person name="Ribolli J."/>
            <person name="de Almeida F.L."/>
            <person name="Desvignes T."/>
            <person name="Postlethwait J.H."/>
            <person name="Bucao C.F."/>
            <person name="Robinson-Rechavi M."/>
            <person name="Bobe J."/>
            <person name="Herpin A."/>
            <person name="Guiguen Y."/>
        </authorList>
    </citation>
    <scope>NUCLEOTIDE SEQUENCE [LARGE SCALE GENOMIC DNA]</scope>
    <source>
        <strain evidence="1">YG-Dec2019</strain>
    </source>
</reference>
<proteinExistence type="predicted"/>